<protein>
    <recommendedName>
        <fullName evidence="8">Gustatory receptor</fullName>
    </recommendedName>
</protein>
<feature type="transmembrane region" description="Helical" evidence="8">
    <location>
        <begin position="313"/>
        <end position="335"/>
    </location>
</feature>
<dbReference type="GO" id="GO:0030425">
    <property type="term" value="C:dendrite"/>
    <property type="evidence" value="ECO:0007669"/>
    <property type="project" value="TreeGrafter"/>
</dbReference>
<dbReference type="AlphaFoldDB" id="A0A182NZ33"/>
<dbReference type="EnsemblMetazoa" id="ADIR015533-RA">
    <property type="protein sequence ID" value="ADIR015533-PA"/>
    <property type="gene ID" value="ADIR015533"/>
</dbReference>
<keyword evidence="7 8" id="KW-0807">Transducer</keyword>
<dbReference type="VEuPathDB" id="VectorBase:ADIR015533"/>
<feature type="transmembrane region" description="Helical" evidence="8">
    <location>
        <begin position="275"/>
        <end position="301"/>
    </location>
</feature>
<feature type="transmembrane region" description="Helical" evidence="8">
    <location>
        <begin position="189"/>
        <end position="209"/>
    </location>
</feature>
<keyword evidence="2 8" id="KW-1003">Cell membrane</keyword>
<dbReference type="GO" id="GO:0007635">
    <property type="term" value="P:chemosensory behavior"/>
    <property type="evidence" value="ECO:0007669"/>
    <property type="project" value="TreeGrafter"/>
</dbReference>
<evidence type="ECO:0000256" key="5">
    <source>
        <dbReference type="ARBA" id="ARBA00023136"/>
    </source>
</evidence>
<dbReference type="Pfam" id="PF08395">
    <property type="entry name" value="7tm_7"/>
    <property type="match status" value="1"/>
</dbReference>
<name>A0A182NZ33_9DIPT</name>
<dbReference type="STRING" id="7168.A0A182NZ33"/>
<feature type="transmembrane region" description="Helical" evidence="8">
    <location>
        <begin position="91"/>
        <end position="111"/>
    </location>
</feature>
<evidence type="ECO:0000256" key="3">
    <source>
        <dbReference type="ARBA" id="ARBA00022692"/>
    </source>
</evidence>
<feature type="transmembrane region" description="Helical" evidence="8">
    <location>
        <begin position="60"/>
        <end position="79"/>
    </location>
</feature>
<evidence type="ECO:0000256" key="2">
    <source>
        <dbReference type="ARBA" id="ARBA00022475"/>
    </source>
</evidence>
<organism evidence="9 10">
    <name type="scientific">Anopheles dirus</name>
    <dbReference type="NCBI Taxonomy" id="7168"/>
    <lineage>
        <taxon>Eukaryota</taxon>
        <taxon>Metazoa</taxon>
        <taxon>Ecdysozoa</taxon>
        <taxon>Arthropoda</taxon>
        <taxon>Hexapoda</taxon>
        <taxon>Insecta</taxon>
        <taxon>Pterygota</taxon>
        <taxon>Neoptera</taxon>
        <taxon>Endopterygota</taxon>
        <taxon>Diptera</taxon>
        <taxon>Nematocera</taxon>
        <taxon>Culicoidea</taxon>
        <taxon>Culicidae</taxon>
        <taxon>Anophelinae</taxon>
        <taxon>Anopheles</taxon>
    </lineage>
</organism>
<sequence>MVLELLSNKQLFRSDFLQSTHRLLRIGQLFGTVPWAVTLFEGDKRPTRSWQVRLLRASNVAYSLGLMTAVVAATALQHIEYDWQMPFMTRMLYIGEYITANGVVMMVLAGCHYQRRCYCRFSEQLLAIAIDVAMCGGAVDFQRIETMLNRVLASVMLFFTGVLMVDFLYNDRMFWSFVRSSAIYTLSNVINVLGLLQYAYVLYFAFLFYHDTNRLLLSYTRHSNARDDKRYVRRYGTEIVLPACGALYDYAQLVDVLRRTHLQLGKLTEQANGCFGVLIVSTTTASFIVLSLQFFAIYQATTVHRWTVTDTYLLVYTVLWIVLHAAKVLTILYPCHLTQRERDRTGPILYHFDPTVRDVALNNALSKFSSQLLHQQGPQTACGVMNLEMTLISTMVGALTTYLVILIQFDTAVTQGQAAGNGSSFAGNGRNNGSA</sequence>
<evidence type="ECO:0000313" key="9">
    <source>
        <dbReference type="EnsemblMetazoa" id="ADIR015533-PA"/>
    </source>
</evidence>
<evidence type="ECO:0000256" key="1">
    <source>
        <dbReference type="ARBA" id="ARBA00004651"/>
    </source>
</evidence>
<feature type="transmembrane region" description="Helical" evidence="8">
    <location>
        <begin position="151"/>
        <end position="169"/>
    </location>
</feature>
<dbReference type="PANTHER" id="PTHR21143:SF134">
    <property type="entry name" value="GUSTATORY RECEPTOR"/>
    <property type="match status" value="1"/>
</dbReference>
<keyword evidence="5 8" id="KW-0472">Membrane</keyword>
<evidence type="ECO:0000256" key="8">
    <source>
        <dbReference type="RuleBase" id="RU363108"/>
    </source>
</evidence>
<accession>A0A182NZ33</accession>
<dbReference type="GO" id="GO:0007165">
    <property type="term" value="P:signal transduction"/>
    <property type="evidence" value="ECO:0007669"/>
    <property type="project" value="UniProtKB-KW"/>
</dbReference>
<keyword evidence="4 8" id="KW-1133">Transmembrane helix</keyword>
<dbReference type="GO" id="GO:0030424">
    <property type="term" value="C:axon"/>
    <property type="evidence" value="ECO:0007669"/>
    <property type="project" value="TreeGrafter"/>
</dbReference>
<reference evidence="10" key="1">
    <citation type="submission" date="2013-03" db="EMBL/GenBank/DDBJ databases">
        <title>The Genome Sequence of Anopheles dirus WRAIR2.</title>
        <authorList>
            <consortium name="The Broad Institute Genomics Platform"/>
            <person name="Neafsey D.E."/>
            <person name="Walton C."/>
            <person name="Walker B."/>
            <person name="Young S.K."/>
            <person name="Zeng Q."/>
            <person name="Gargeya S."/>
            <person name="Fitzgerald M."/>
            <person name="Haas B."/>
            <person name="Abouelleil A."/>
            <person name="Allen A.W."/>
            <person name="Alvarado L."/>
            <person name="Arachchi H.M."/>
            <person name="Berlin A.M."/>
            <person name="Chapman S.B."/>
            <person name="Gainer-Dewar J."/>
            <person name="Goldberg J."/>
            <person name="Griggs A."/>
            <person name="Gujja S."/>
            <person name="Hansen M."/>
            <person name="Howarth C."/>
            <person name="Imamovic A."/>
            <person name="Ireland A."/>
            <person name="Larimer J."/>
            <person name="McCowan C."/>
            <person name="Murphy C."/>
            <person name="Pearson M."/>
            <person name="Poon T.W."/>
            <person name="Priest M."/>
            <person name="Roberts A."/>
            <person name="Saif S."/>
            <person name="Shea T."/>
            <person name="Sisk P."/>
            <person name="Sykes S."/>
            <person name="Wortman J."/>
            <person name="Nusbaum C."/>
            <person name="Birren B."/>
        </authorList>
    </citation>
    <scope>NUCLEOTIDE SEQUENCE [LARGE SCALE GENOMIC DNA]</scope>
    <source>
        <strain evidence="10">WRAIR2</strain>
    </source>
</reference>
<keyword evidence="3 8" id="KW-0812">Transmembrane</keyword>
<dbReference type="GO" id="GO:0050909">
    <property type="term" value="P:sensory perception of taste"/>
    <property type="evidence" value="ECO:0007669"/>
    <property type="project" value="InterPro"/>
</dbReference>
<dbReference type="InterPro" id="IPR013604">
    <property type="entry name" value="7TM_chemorcpt"/>
</dbReference>
<dbReference type="PANTHER" id="PTHR21143">
    <property type="entry name" value="INVERTEBRATE GUSTATORY RECEPTOR"/>
    <property type="match status" value="1"/>
</dbReference>
<evidence type="ECO:0000256" key="7">
    <source>
        <dbReference type="ARBA" id="ARBA00023224"/>
    </source>
</evidence>
<keyword evidence="10" id="KW-1185">Reference proteome</keyword>
<evidence type="ECO:0000313" key="10">
    <source>
        <dbReference type="Proteomes" id="UP000075884"/>
    </source>
</evidence>
<dbReference type="GO" id="GO:0043025">
    <property type="term" value="C:neuronal cell body"/>
    <property type="evidence" value="ECO:0007669"/>
    <property type="project" value="TreeGrafter"/>
</dbReference>
<reference evidence="9" key="2">
    <citation type="submission" date="2020-05" db="UniProtKB">
        <authorList>
            <consortium name="EnsemblMetazoa"/>
        </authorList>
    </citation>
    <scope>IDENTIFICATION</scope>
    <source>
        <strain evidence="9">WRAIR2</strain>
    </source>
</reference>
<comment type="subcellular location">
    <subcellularLocation>
        <location evidence="1 8">Cell membrane</location>
        <topology evidence="1 8">Multi-pass membrane protein</topology>
    </subcellularLocation>
</comment>
<evidence type="ECO:0000256" key="6">
    <source>
        <dbReference type="ARBA" id="ARBA00023170"/>
    </source>
</evidence>
<dbReference type="Proteomes" id="UP000075884">
    <property type="component" value="Unassembled WGS sequence"/>
</dbReference>
<evidence type="ECO:0000256" key="4">
    <source>
        <dbReference type="ARBA" id="ARBA00022989"/>
    </source>
</evidence>
<keyword evidence="6 8" id="KW-0675">Receptor</keyword>
<comment type="caution">
    <text evidence="8">Lacks conserved residue(s) required for the propagation of feature annotation.</text>
</comment>
<dbReference type="GO" id="GO:0005886">
    <property type="term" value="C:plasma membrane"/>
    <property type="evidence" value="ECO:0007669"/>
    <property type="project" value="UniProtKB-SubCell"/>
</dbReference>
<dbReference type="GO" id="GO:0008049">
    <property type="term" value="P:male courtship behavior"/>
    <property type="evidence" value="ECO:0007669"/>
    <property type="project" value="TreeGrafter"/>
</dbReference>
<proteinExistence type="inferred from homology"/>
<comment type="function">
    <text evidence="8">Gustatory receptor which mediates acceptance or avoidance behavior, depending on its substrates.</text>
</comment>
<comment type="similarity">
    <text evidence="8">Belongs to the insect chemoreceptor superfamily. Gustatory receptor (GR) family.</text>
</comment>